<proteinExistence type="predicted"/>
<reference evidence="1 2" key="2">
    <citation type="submission" date="2007-06" db="EMBL/GenBank/DDBJ databases">
        <title>Draft genome sequence of Pseudoflavonifractor capillosus ATCC 29799.</title>
        <authorList>
            <person name="Sudarsanam P."/>
            <person name="Ley R."/>
            <person name="Guruge J."/>
            <person name="Turnbaugh P.J."/>
            <person name="Mahowald M."/>
            <person name="Liep D."/>
            <person name="Gordon J."/>
        </authorList>
    </citation>
    <scope>NUCLEOTIDE SEQUENCE [LARGE SCALE GENOMIC DNA]</scope>
    <source>
        <strain evidence="1 2">ATCC 29799</strain>
    </source>
</reference>
<reference evidence="1 2" key="1">
    <citation type="submission" date="2007-04" db="EMBL/GenBank/DDBJ databases">
        <authorList>
            <person name="Fulton L."/>
            <person name="Clifton S."/>
            <person name="Fulton B."/>
            <person name="Xu J."/>
            <person name="Minx P."/>
            <person name="Pepin K.H."/>
            <person name="Johnson M."/>
            <person name="Thiruvilangam P."/>
            <person name="Bhonagiri V."/>
            <person name="Nash W.E."/>
            <person name="Mardis E.R."/>
            <person name="Wilson R.K."/>
        </authorList>
    </citation>
    <scope>NUCLEOTIDE SEQUENCE [LARGE SCALE GENOMIC DNA]</scope>
    <source>
        <strain evidence="1 2">ATCC 29799</strain>
    </source>
</reference>
<dbReference type="EMBL" id="AAXG02000028">
    <property type="protein sequence ID" value="EDM99256.1"/>
    <property type="molecule type" value="Genomic_DNA"/>
</dbReference>
<protein>
    <submittedName>
        <fullName evidence="1">Uncharacterized protein</fullName>
    </submittedName>
</protein>
<dbReference type="AlphaFoldDB" id="A6NY86"/>
<organism evidence="1 2">
    <name type="scientific">Pseudoflavonifractor capillosus ATCC 29799</name>
    <dbReference type="NCBI Taxonomy" id="411467"/>
    <lineage>
        <taxon>Bacteria</taxon>
        <taxon>Bacillati</taxon>
        <taxon>Bacillota</taxon>
        <taxon>Clostridia</taxon>
        <taxon>Eubacteriales</taxon>
        <taxon>Oscillospiraceae</taxon>
        <taxon>Pseudoflavonifractor</taxon>
    </lineage>
</organism>
<sequence>MYITDGVYVYGDMVEDCGVMRNRTPTDTQALQYITDDSGISLTPGELASYDGSLYSLSNYRELLLSNGYVIDSEIRTADILDTTLSFGEDKVRLIYQPSGSIRILFKNSKGAAHILLEGVQ</sequence>
<dbReference type="Proteomes" id="UP000003639">
    <property type="component" value="Unassembled WGS sequence"/>
</dbReference>
<evidence type="ECO:0000313" key="1">
    <source>
        <dbReference type="EMBL" id="EDM99256.1"/>
    </source>
</evidence>
<keyword evidence="2" id="KW-1185">Reference proteome</keyword>
<accession>A6NY86</accession>
<name>A6NY86_9FIRM</name>
<evidence type="ECO:0000313" key="2">
    <source>
        <dbReference type="Proteomes" id="UP000003639"/>
    </source>
</evidence>
<dbReference type="RefSeq" id="WP_006573693.1">
    <property type="nucleotide sequence ID" value="NZ_AAXG02000028.1"/>
</dbReference>
<gene>
    <name evidence="1" type="ORF">BACCAP_03185</name>
</gene>
<dbReference type="STRING" id="411467.BACCAP_03185"/>
<comment type="caution">
    <text evidence="1">The sequence shown here is derived from an EMBL/GenBank/DDBJ whole genome shotgun (WGS) entry which is preliminary data.</text>
</comment>